<dbReference type="RefSeq" id="WP_013578511.1">
    <property type="nucleotide sequence ID" value="NC_015064.1"/>
</dbReference>
<organism evidence="2">
    <name type="scientific">Granulicella tundricola (strain ATCC BAA-1859 / DSM 23138 / MP5ACTX9)</name>
    <dbReference type="NCBI Taxonomy" id="1198114"/>
    <lineage>
        <taxon>Bacteria</taxon>
        <taxon>Pseudomonadati</taxon>
        <taxon>Acidobacteriota</taxon>
        <taxon>Terriglobia</taxon>
        <taxon>Terriglobales</taxon>
        <taxon>Acidobacteriaceae</taxon>
        <taxon>Granulicella</taxon>
    </lineage>
</organism>
<dbReference type="AlphaFoldDB" id="E8X4Z0"/>
<dbReference type="PaxDb" id="1198114-AciX9_0093"/>
<reference evidence="2" key="1">
    <citation type="submission" date="2011-01" db="EMBL/GenBank/DDBJ databases">
        <title>Complete sequence of chromosome of Acidobacterium sp. MP5ACTX9.</title>
        <authorList>
            <consortium name="US DOE Joint Genome Institute"/>
            <person name="Lucas S."/>
            <person name="Copeland A."/>
            <person name="Lapidus A."/>
            <person name="Cheng J.-F."/>
            <person name="Goodwin L."/>
            <person name="Pitluck S."/>
            <person name="Teshima H."/>
            <person name="Detter J.C."/>
            <person name="Han C."/>
            <person name="Tapia R."/>
            <person name="Land M."/>
            <person name="Hauser L."/>
            <person name="Kyrpides N."/>
            <person name="Ivanova N."/>
            <person name="Ovchinnikova G."/>
            <person name="Pagani I."/>
            <person name="Rawat S.R."/>
            <person name="Mannisto M."/>
            <person name="Haggblom M.M."/>
            <person name="Woyke T."/>
        </authorList>
    </citation>
    <scope>NUCLEOTIDE SEQUENCE [LARGE SCALE GENOMIC DNA]</scope>
    <source>
        <strain evidence="2">MP5ACTX9</strain>
    </source>
</reference>
<proteinExistence type="predicted"/>
<dbReference type="EMBL" id="CP002480">
    <property type="protein sequence ID" value="ADW67182.1"/>
    <property type="molecule type" value="Genomic_DNA"/>
</dbReference>
<name>E8X4Z0_GRATM</name>
<evidence type="ECO:0000313" key="1">
    <source>
        <dbReference type="EMBL" id="ADW67182.1"/>
    </source>
</evidence>
<dbReference type="HOGENOM" id="CLU_2167396_0_0_0"/>
<dbReference type="KEGG" id="acm:AciX9_0093"/>
<accession>E8X4Z0</accession>
<keyword evidence="2" id="KW-1185">Reference proteome</keyword>
<gene>
    <name evidence="1" type="ordered locus">AciX9_0093</name>
</gene>
<dbReference type="OrthoDB" id="9976870at2"/>
<dbReference type="STRING" id="1198114.AciX9_0093"/>
<protein>
    <submittedName>
        <fullName evidence="1">Uncharacterized protein</fullName>
    </submittedName>
</protein>
<evidence type="ECO:0000313" key="2">
    <source>
        <dbReference type="Proteomes" id="UP000000343"/>
    </source>
</evidence>
<dbReference type="Proteomes" id="UP000000343">
    <property type="component" value="Chromosome"/>
</dbReference>
<sequence>MTLVQLVELIGNVLTQLDRILSDPALPSSNPDWQQLYAMRVQLDGKQKQLVGLSITLDDNSFTSLTSKIADADATLKQQIGDLAKVASTISTAAKIAALADQIISLAAAL</sequence>